<comment type="caution">
    <text evidence="1">The sequence shown here is derived from an EMBL/GenBank/DDBJ whole genome shotgun (WGS) entry which is preliminary data.</text>
</comment>
<reference evidence="1" key="1">
    <citation type="submission" date="2021-07" db="EMBL/GenBank/DDBJ databases">
        <authorList>
            <person name="Fernandez M."/>
            <person name="Pereira P."/>
            <person name="Torres Tejerizo G.A."/>
            <person name="Gonzalez P."/>
            <person name="Agostini E."/>
        </authorList>
    </citation>
    <scope>NUCLEOTIDE SEQUENCE</scope>
    <source>
        <strain evidence="1">SFC 500-1A</strain>
    </source>
</reference>
<evidence type="ECO:0000313" key="2">
    <source>
        <dbReference type="Proteomes" id="UP000887320"/>
    </source>
</evidence>
<dbReference type="AlphaFoldDB" id="A0A8X8GE95"/>
<evidence type="ECO:0000313" key="1">
    <source>
        <dbReference type="EMBL" id="MCF0264242.1"/>
    </source>
</evidence>
<dbReference type="EMBL" id="JAHWXT010000002">
    <property type="protein sequence ID" value="MCF0264242.1"/>
    <property type="molecule type" value="Genomic_DNA"/>
</dbReference>
<gene>
    <name evidence="1" type="ORF">KW868_07145</name>
</gene>
<dbReference type="Proteomes" id="UP000887320">
    <property type="component" value="Unassembled WGS sequence"/>
</dbReference>
<accession>A0A8X8GE95</accession>
<organism evidence="1 2">
    <name type="scientific">Acinetobacter guillouiae</name>
    <name type="common">Acinetobacter genomosp. 11</name>
    <dbReference type="NCBI Taxonomy" id="106649"/>
    <lineage>
        <taxon>Bacteria</taxon>
        <taxon>Pseudomonadati</taxon>
        <taxon>Pseudomonadota</taxon>
        <taxon>Gammaproteobacteria</taxon>
        <taxon>Moraxellales</taxon>
        <taxon>Moraxellaceae</taxon>
        <taxon>Acinetobacter</taxon>
    </lineage>
</organism>
<sequence length="117" mass="14083">MSHLAEYVARIYNEKNHNQKSNDQIKIENVILQCEKNYEQDIEITQTTKIYTFSDGTQLKQSIEQDNQLFEVESCLESWIEYQVIQQSNANIQPQKIHFDNHCRELHWINYFNQTKN</sequence>
<proteinExistence type="predicted"/>
<name>A0A8X8GE95_ACIGI</name>
<dbReference type="RefSeq" id="WP_234623084.1">
    <property type="nucleotide sequence ID" value="NZ_JAHWXT010000002.1"/>
</dbReference>
<protein>
    <submittedName>
        <fullName evidence="1">Uncharacterized protein</fullName>
    </submittedName>
</protein>